<dbReference type="SMART" id="SM00225">
    <property type="entry name" value="BTB"/>
    <property type="match status" value="1"/>
</dbReference>
<dbReference type="SUPFAM" id="SSF54695">
    <property type="entry name" value="POZ domain"/>
    <property type="match status" value="1"/>
</dbReference>
<evidence type="ECO:0000313" key="3">
    <source>
        <dbReference type="Proteomes" id="UP001328107"/>
    </source>
</evidence>
<dbReference type="Proteomes" id="UP001328107">
    <property type="component" value="Unassembled WGS sequence"/>
</dbReference>
<dbReference type="PANTHER" id="PTHR22744">
    <property type="entry name" value="HELIX LOOP HELIX PROTEIN 21-RELATED"/>
    <property type="match status" value="1"/>
</dbReference>
<dbReference type="InterPro" id="IPR000210">
    <property type="entry name" value="BTB/POZ_dom"/>
</dbReference>
<dbReference type="EMBL" id="BTRK01000001">
    <property type="protein sequence ID" value="GMR30842.1"/>
    <property type="molecule type" value="Genomic_DNA"/>
</dbReference>
<name>A0AAN5C5L0_9BILA</name>
<dbReference type="PANTHER" id="PTHR22744:SF17">
    <property type="entry name" value="BTB DOMAIN-CONTAINING PROTEIN"/>
    <property type="match status" value="1"/>
</dbReference>
<dbReference type="CDD" id="cd18186">
    <property type="entry name" value="BTB_POZ_ZBTB_KLHL-like"/>
    <property type="match status" value="1"/>
</dbReference>
<organism evidence="2 3">
    <name type="scientific">Pristionchus mayeri</name>
    <dbReference type="NCBI Taxonomy" id="1317129"/>
    <lineage>
        <taxon>Eukaryota</taxon>
        <taxon>Metazoa</taxon>
        <taxon>Ecdysozoa</taxon>
        <taxon>Nematoda</taxon>
        <taxon>Chromadorea</taxon>
        <taxon>Rhabditida</taxon>
        <taxon>Rhabditina</taxon>
        <taxon>Diplogasteromorpha</taxon>
        <taxon>Diplogasteroidea</taxon>
        <taxon>Neodiplogasteridae</taxon>
        <taxon>Pristionchus</taxon>
    </lineage>
</organism>
<feature type="domain" description="BTB" evidence="1">
    <location>
        <begin position="300"/>
        <end position="364"/>
    </location>
</feature>
<dbReference type="AlphaFoldDB" id="A0AAN5C5L0"/>
<reference evidence="3" key="1">
    <citation type="submission" date="2022-10" db="EMBL/GenBank/DDBJ databases">
        <title>Genome assembly of Pristionchus species.</title>
        <authorList>
            <person name="Yoshida K."/>
            <person name="Sommer R.J."/>
        </authorList>
    </citation>
    <scope>NUCLEOTIDE SEQUENCE [LARGE SCALE GENOMIC DNA]</scope>
    <source>
        <strain evidence="3">RS5460</strain>
    </source>
</reference>
<evidence type="ECO:0000259" key="1">
    <source>
        <dbReference type="PROSITE" id="PS50097"/>
    </source>
</evidence>
<comment type="caution">
    <text evidence="2">The sequence shown here is derived from an EMBL/GenBank/DDBJ whole genome shotgun (WGS) entry which is preliminary data.</text>
</comment>
<evidence type="ECO:0000313" key="2">
    <source>
        <dbReference type="EMBL" id="GMR30842.1"/>
    </source>
</evidence>
<sequence>MRVFESLLIIGGLYDIKVVIDRVEESVMKSQKYSAAVKLLFADKHDTFRFIKLHASPEYEQLSEATKSACAEVLQQMQVKHWKPEYYFNPRPPMIDITEGQNLMEGIDAKDLVASGCFLTNFCLKGDPRQFGSESTKANDIGGLLWALNAKCEVRPNPNGKTRYFVSLMLVANEDRPSKFDWTAEGIVEIEAVFLAKGVVLMDQSDPSYDLKAVDENRVPINPYSTDPYPVKKQFTFALDSNCRKRVPRCICVVKPKRRSYEDEWGGHYEFSVKTRIHLTKVTGVRQRSHFDFAALNPLSDAVLIVEDQELHVNKQYLSSLSTVFRTMFDDKSTEDRFILKKVKYQDCVEFLRWIYPSSVKNFEEEGMSRMLAMAKRFNVPFVIAEIASVVGKTRFLPLIIVIHFGYEASKTIDTTCAYFEQDTDEDIDWKLVYRQIEKTAAYKEMDNEKAREMLEWLINKWSKTEMIPEV</sequence>
<gene>
    <name evidence="2" type="ORF">PMAYCL1PPCAC_01037</name>
</gene>
<proteinExistence type="predicted"/>
<dbReference type="PROSITE" id="PS50097">
    <property type="entry name" value="BTB"/>
    <property type="match status" value="1"/>
</dbReference>
<keyword evidence="3" id="KW-1185">Reference proteome</keyword>
<dbReference type="Gene3D" id="3.30.710.10">
    <property type="entry name" value="Potassium Channel Kv1.1, Chain A"/>
    <property type="match status" value="1"/>
</dbReference>
<protein>
    <recommendedName>
        <fullName evidence="1">BTB domain-containing protein</fullName>
    </recommendedName>
</protein>
<dbReference type="InterPro" id="IPR011333">
    <property type="entry name" value="SKP1/BTB/POZ_sf"/>
</dbReference>
<dbReference type="Pfam" id="PF00651">
    <property type="entry name" value="BTB"/>
    <property type="match status" value="1"/>
</dbReference>
<accession>A0AAN5C5L0</accession>